<evidence type="ECO:0000256" key="1">
    <source>
        <dbReference type="ARBA" id="ARBA00004651"/>
    </source>
</evidence>
<name>A0AAV5G2D5_CORAM</name>
<dbReference type="AlphaFoldDB" id="A0AAV5G2D5"/>
<comment type="subcellular location">
    <subcellularLocation>
        <location evidence="1 9">Cell membrane</location>
        <topology evidence="1 9">Multi-pass membrane protein</topology>
    </subcellularLocation>
</comment>
<dbReference type="RefSeq" id="WP_003846208.1">
    <property type="nucleotide sequence ID" value="NZ_BQKK01000002.1"/>
</dbReference>
<keyword evidence="6 10" id="KW-1133">Transmembrane helix</keyword>
<dbReference type="Gene3D" id="1.10.3730.20">
    <property type="match status" value="1"/>
</dbReference>
<protein>
    <submittedName>
        <fullName evidence="11">Cation transporter</fullName>
    </submittedName>
</protein>
<gene>
    <name evidence="11" type="ORF">CAT723_12080</name>
</gene>
<keyword evidence="7 10" id="KW-0472">Membrane</keyword>
<sequence>MSWLYLTGAILFETFGTVSLRLTINKKVWYIGVAIGYLVAFTMLSLTLSSGMGLGVAYGIWAAAGVALAAIISRFLFKEPLTLFMCFGIMLIIAGVLCVEIGASQ</sequence>
<dbReference type="EMBL" id="BQKK01000002">
    <property type="protein sequence ID" value="GJN42729.1"/>
    <property type="molecule type" value="Genomic_DNA"/>
</dbReference>
<evidence type="ECO:0000256" key="9">
    <source>
        <dbReference type="RuleBase" id="RU003942"/>
    </source>
</evidence>
<reference evidence="11" key="1">
    <citation type="submission" date="2021-12" db="EMBL/GenBank/DDBJ databases">
        <title>Draft genome sequence of Corynebacterium ammoniagenes strain T-723.</title>
        <authorList>
            <person name="Matsuzawa M."/>
            <person name="Hiratani M."/>
            <person name="Abe I."/>
            <person name="Tsuji Y."/>
            <person name="Nakamura J."/>
        </authorList>
    </citation>
    <scope>NUCLEOTIDE SEQUENCE</scope>
    <source>
        <strain evidence="11">T-723</strain>
    </source>
</reference>
<dbReference type="PANTHER" id="PTHR30561">
    <property type="entry name" value="SMR FAMILY PROTON-DEPENDENT DRUG EFFLUX TRANSPORTER SUGE"/>
    <property type="match status" value="1"/>
</dbReference>
<keyword evidence="4" id="KW-1003">Cell membrane</keyword>
<dbReference type="SUPFAM" id="SSF103481">
    <property type="entry name" value="Multidrug resistance efflux transporter EmrE"/>
    <property type="match status" value="1"/>
</dbReference>
<comment type="caution">
    <text evidence="11">The sequence shown here is derived from an EMBL/GenBank/DDBJ whole genome shotgun (WGS) entry which is preliminary data.</text>
</comment>
<evidence type="ECO:0000256" key="6">
    <source>
        <dbReference type="ARBA" id="ARBA00022989"/>
    </source>
</evidence>
<evidence type="ECO:0000313" key="11">
    <source>
        <dbReference type="EMBL" id="GJN42729.1"/>
    </source>
</evidence>
<comment type="similarity">
    <text evidence="2">Belongs to the drug/metabolite transporter (DMT) superfamily. Small multidrug resistance (SMR) (TC 2.A.7.1) family. Mmr subfamily.</text>
</comment>
<dbReference type="Pfam" id="PF00893">
    <property type="entry name" value="Multi_Drug_Res"/>
    <property type="match status" value="1"/>
</dbReference>
<evidence type="ECO:0000256" key="2">
    <source>
        <dbReference type="ARBA" id="ARBA00007822"/>
    </source>
</evidence>
<dbReference type="GO" id="GO:0005886">
    <property type="term" value="C:plasma membrane"/>
    <property type="evidence" value="ECO:0007669"/>
    <property type="project" value="UniProtKB-SubCell"/>
</dbReference>
<dbReference type="InterPro" id="IPR045324">
    <property type="entry name" value="Small_multidrug_res"/>
</dbReference>
<evidence type="ECO:0000256" key="10">
    <source>
        <dbReference type="SAM" id="Phobius"/>
    </source>
</evidence>
<keyword evidence="8" id="KW-0046">Antibiotic resistance</keyword>
<accession>A0AAV5G2D5</accession>
<dbReference type="Proteomes" id="UP001054925">
    <property type="component" value="Unassembled WGS sequence"/>
</dbReference>
<feature type="transmembrane region" description="Helical" evidence="10">
    <location>
        <begin position="55"/>
        <end position="76"/>
    </location>
</feature>
<feature type="transmembrane region" description="Helical" evidence="10">
    <location>
        <begin position="82"/>
        <end position="103"/>
    </location>
</feature>
<keyword evidence="5 9" id="KW-0812">Transmembrane</keyword>
<organism evidence="11 12">
    <name type="scientific">Corynebacterium ammoniagenes</name>
    <name type="common">Brevibacterium ammoniagenes</name>
    <dbReference type="NCBI Taxonomy" id="1697"/>
    <lineage>
        <taxon>Bacteria</taxon>
        <taxon>Bacillati</taxon>
        <taxon>Actinomycetota</taxon>
        <taxon>Actinomycetes</taxon>
        <taxon>Mycobacteriales</taxon>
        <taxon>Corynebacteriaceae</taxon>
        <taxon>Corynebacterium</taxon>
    </lineage>
</organism>
<keyword evidence="3" id="KW-0813">Transport</keyword>
<proteinExistence type="inferred from homology"/>
<evidence type="ECO:0000256" key="7">
    <source>
        <dbReference type="ARBA" id="ARBA00023136"/>
    </source>
</evidence>
<dbReference type="InterPro" id="IPR000390">
    <property type="entry name" value="Small_drug/metabolite_transptr"/>
</dbReference>
<evidence type="ECO:0000256" key="8">
    <source>
        <dbReference type="ARBA" id="ARBA00023251"/>
    </source>
</evidence>
<evidence type="ECO:0000313" key="12">
    <source>
        <dbReference type="Proteomes" id="UP001054925"/>
    </source>
</evidence>
<evidence type="ECO:0000256" key="4">
    <source>
        <dbReference type="ARBA" id="ARBA00022475"/>
    </source>
</evidence>
<dbReference type="InterPro" id="IPR037185">
    <property type="entry name" value="EmrE-like"/>
</dbReference>
<feature type="transmembrane region" description="Helical" evidence="10">
    <location>
        <begin position="28"/>
        <end position="48"/>
    </location>
</feature>
<dbReference type="PANTHER" id="PTHR30561:SF1">
    <property type="entry name" value="MULTIDRUG TRANSPORTER EMRE"/>
    <property type="match status" value="1"/>
</dbReference>
<evidence type="ECO:0000256" key="5">
    <source>
        <dbReference type="ARBA" id="ARBA00022692"/>
    </source>
</evidence>
<evidence type="ECO:0000256" key="3">
    <source>
        <dbReference type="ARBA" id="ARBA00022448"/>
    </source>
</evidence>
<dbReference type="GO" id="GO:0022857">
    <property type="term" value="F:transmembrane transporter activity"/>
    <property type="evidence" value="ECO:0007669"/>
    <property type="project" value="InterPro"/>
</dbReference>
<dbReference type="GO" id="GO:0046677">
    <property type="term" value="P:response to antibiotic"/>
    <property type="evidence" value="ECO:0007669"/>
    <property type="project" value="UniProtKB-KW"/>
</dbReference>